<name>A0ABQ5FUY1_9ASTR</name>
<feature type="region of interest" description="Disordered" evidence="1">
    <location>
        <begin position="1"/>
        <end position="55"/>
    </location>
</feature>
<keyword evidence="3" id="KW-1185">Reference proteome</keyword>
<evidence type="ECO:0000313" key="2">
    <source>
        <dbReference type="EMBL" id="GJT67157.1"/>
    </source>
</evidence>
<gene>
    <name evidence="2" type="ORF">Tco_1018637</name>
</gene>
<evidence type="ECO:0000256" key="1">
    <source>
        <dbReference type="SAM" id="MobiDB-lite"/>
    </source>
</evidence>
<dbReference type="Proteomes" id="UP001151760">
    <property type="component" value="Unassembled WGS sequence"/>
</dbReference>
<reference evidence="2" key="2">
    <citation type="submission" date="2022-01" db="EMBL/GenBank/DDBJ databases">
        <authorList>
            <person name="Yamashiro T."/>
            <person name="Shiraishi A."/>
            <person name="Satake H."/>
            <person name="Nakayama K."/>
        </authorList>
    </citation>
    <scope>NUCLEOTIDE SEQUENCE</scope>
</reference>
<accession>A0ABQ5FUY1</accession>
<reference evidence="2" key="1">
    <citation type="journal article" date="2022" name="Int. J. Mol. Sci.">
        <title>Draft Genome of Tanacetum Coccineum: Genomic Comparison of Closely Related Tanacetum-Family Plants.</title>
        <authorList>
            <person name="Yamashiro T."/>
            <person name="Shiraishi A."/>
            <person name="Nakayama K."/>
            <person name="Satake H."/>
        </authorList>
    </citation>
    <scope>NUCLEOTIDE SEQUENCE</scope>
</reference>
<proteinExistence type="predicted"/>
<protein>
    <submittedName>
        <fullName evidence="2">Uncharacterized protein</fullName>
    </submittedName>
</protein>
<sequence length="88" mass="9622">MLSCLGSSKEAKEPNLQISVDTIASADVPSSVTKTSDTTSTLQPPPPPLQKPTGHRDIWEKVKDQKSQMNLDCFISGKAVRDIGYDYQ</sequence>
<evidence type="ECO:0000313" key="3">
    <source>
        <dbReference type="Proteomes" id="UP001151760"/>
    </source>
</evidence>
<organism evidence="2 3">
    <name type="scientific">Tanacetum coccineum</name>
    <dbReference type="NCBI Taxonomy" id="301880"/>
    <lineage>
        <taxon>Eukaryota</taxon>
        <taxon>Viridiplantae</taxon>
        <taxon>Streptophyta</taxon>
        <taxon>Embryophyta</taxon>
        <taxon>Tracheophyta</taxon>
        <taxon>Spermatophyta</taxon>
        <taxon>Magnoliopsida</taxon>
        <taxon>eudicotyledons</taxon>
        <taxon>Gunneridae</taxon>
        <taxon>Pentapetalae</taxon>
        <taxon>asterids</taxon>
        <taxon>campanulids</taxon>
        <taxon>Asterales</taxon>
        <taxon>Asteraceae</taxon>
        <taxon>Asteroideae</taxon>
        <taxon>Anthemideae</taxon>
        <taxon>Anthemidinae</taxon>
        <taxon>Tanacetum</taxon>
    </lineage>
</organism>
<dbReference type="EMBL" id="BQNB010017781">
    <property type="protein sequence ID" value="GJT67157.1"/>
    <property type="molecule type" value="Genomic_DNA"/>
</dbReference>
<feature type="compositionally biased region" description="Low complexity" evidence="1">
    <location>
        <begin position="30"/>
        <end position="42"/>
    </location>
</feature>
<comment type="caution">
    <text evidence="2">The sequence shown here is derived from an EMBL/GenBank/DDBJ whole genome shotgun (WGS) entry which is preliminary data.</text>
</comment>